<reference evidence="2 3" key="1">
    <citation type="submission" date="2015-09" db="EMBL/GenBank/DDBJ databases">
        <title>Genome sequence, genome mining and natural product profiling of a biocontrol bacterium Streptomyces malaysiensis F913.</title>
        <authorList>
            <person name="Xu Y."/>
            <person name="Wei J."/>
            <person name="Xie J."/>
            <person name="Li T."/>
            <person name="Zhou Z."/>
        </authorList>
    </citation>
    <scope>NUCLEOTIDE SEQUENCE [LARGE SCALE GENOMIC DNA]</scope>
    <source>
        <strain evidence="2 3">F913</strain>
    </source>
</reference>
<dbReference type="EMBL" id="LJIW01000002">
    <property type="protein sequence ID" value="PNG89814.1"/>
    <property type="molecule type" value="Genomic_DNA"/>
</dbReference>
<keyword evidence="3" id="KW-1185">Reference proteome</keyword>
<evidence type="ECO:0000313" key="2">
    <source>
        <dbReference type="EMBL" id="PNG89814.1"/>
    </source>
</evidence>
<gene>
    <name evidence="2" type="ORF">SMF913_25279</name>
</gene>
<name>A0A2J7YP64_STRMQ</name>
<dbReference type="Pfam" id="PF12697">
    <property type="entry name" value="Abhydrolase_6"/>
    <property type="match status" value="1"/>
</dbReference>
<dbReference type="Gene3D" id="3.40.50.1820">
    <property type="entry name" value="alpha/beta hydrolase"/>
    <property type="match status" value="1"/>
</dbReference>
<accession>A0A2J7YP64</accession>
<evidence type="ECO:0000313" key="3">
    <source>
        <dbReference type="Proteomes" id="UP000236520"/>
    </source>
</evidence>
<comment type="caution">
    <text evidence="2">The sequence shown here is derived from an EMBL/GenBank/DDBJ whole genome shotgun (WGS) entry which is preliminary data.</text>
</comment>
<dbReference type="InterPro" id="IPR000073">
    <property type="entry name" value="AB_hydrolase_1"/>
</dbReference>
<feature type="domain" description="AB hydrolase-1" evidence="1">
    <location>
        <begin position="7"/>
        <end position="273"/>
    </location>
</feature>
<dbReference type="InterPro" id="IPR052897">
    <property type="entry name" value="Sec-Metab_Biosynth_Hydrolase"/>
</dbReference>
<dbReference type="AlphaFoldDB" id="A0A2J7YP64"/>
<dbReference type="RefSeq" id="WP_102935795.1">
    <property type="nucleotide sequence ID" value="NZ_JAJGMX010000146.1"/>
</dbReference>
<organism evidence="2 3">
    <name type="scientific">Streptomyces malaysiensis</name>
    <dbReference type="NCBI Taxonomy" id="92644"/>
    <lineage>
        <taxon>Bacteria</taxon>
        <taxon>Bacillati</taxon>
        <taxon>Actinomycetota</taxon>
        <taxon>Actinomycetes</taxon>
        <taxon>Kitasatosporales</taxon>
        <taxon>Streptomycetaceae</taxon>
        <taxon>Streptomyces</taxon>
        <taxon>Streptomyces violaceusniger group</taxon>
    </lineage>
</organism>
<sequence length="288" mass="30105">MNNSLPVVLVHGFWHGSWCWNPVAEQLAGRGIPSVAVDLDGHGLRGPAPRTRWARPFDAEAFATEPSPVRTVTASSAAASLADRIRTIGAGRPCLVVAHSMGGVVATALAELAPELVGGLVYVSALAPVSGVPAAFYSTCPENAGEKLLRLLAADPAVVGAARIDFDDPDRHDQIKDAFYNDVDGRTADAAIALLSPDGPVGIPGEELTVTAQRYGNIPHSYVTCTRDNAIPLALQHRFIKEIDAVSASPTAVTELDSSHSPFLSQPAALAEAIAGSVPDLTSLRRTP</sequence>
<protein>
    <recommendedName>
        <fullName evidence="1">AB hydrolase-1 domain-containing protein</fullName>
    </recommendedName>
</protein>
<dbReference type="PANTHER" id="PTHR37017">
    <property type="entry name" value="AB HYDROLASE-1 DOMAIN-CONTAINING PROTEIN-RELATED"/>
    <property type="match status" value="1"/>
</dbReference>
<dbReference type="GO" id="GO:0003824">
    <property type="term" value="F:catalytic activity"/>
    <property type="evidence" value="ECO:0007669"/>
    <property type="project" value="UniProtKB-ARBA"/>
</dbReference>
<proteinExistence type="predicted"/>
<dbReference type="SUPFAM" id="SSF53474">
    <property type="entry name" value="alpha/beta-Hydrolases"/>
    <property type="match status" value="1"/>
</dbReference>
<dbReference type="PANTHER" id="PTHR37017:SF11">
    <property type="entry name" value="ESTERASE_LIPASE_THIOESTERASE DOMAIN-CONTAINING PROTEIN"/>
    <property type="match status" value="1"/>
</dbReference>
<dbReference type="Proteomes" id="UP000236520">
    <property type="component" value="Unassembled WGS sequence"/>
</dbReference>
<evidence type="ECO:0000259" key="1">
    <source>
        <dbReference type="Pfam" id="PF12697"/>
    </source>
</evidence>
<dbReference type="InterPro" id="IPR029058">
    <property type="entry name" value="AB_hydrolase_fold"/>
</dbReference>